<gene>
    <name evidence="4" type="ORF">DXT89_25665</name>
</gene>
<dbReference type="InterPro" id="IPR000182">
    <property type="entry name" value="GNAT_dom"/>
</dbReference>
<dbReference type="GeneID" id="60685041"/>
<accession>A0A368N6G6</accession>
<protein>
    <submittedName>
        <fullName evidence="4">GNAT family N-acetyltransferase</fullName>
    </submittedName>
</protein>
<dbReference type="Gene3D" id="3.40.630.30">
    <property type="match status" value="1"/>
</dbReference>
<feature type="domain" description="N-acetyltransferase" evidence="3">
    <location>
        <begin position="123"/>
        <end position="264"/>
    </location>
</feature>
<reference evidence="4 5" key="1">
    <citation type="submission" date="2018-08" db="EMBL/GenBank/DDBJ databases">
        <title>Genome sequencing of Agrobacterium vitis strain ICMP 10754.</title>
        <authorList>
            <person name="Visnovsky S.B."/>
            <person name="Pitman A.R."/>
        </authorList>
    </citation>
    <scope>NUCLEOTIDE SEQUENCE [LARGE SCALE GENOMIC DNA]</scope>
    <source>
        <strain evidence="4 5">ICMP 10754</strain>
    </source>
</reference>
<name>A0A368N6G6_AGRVI</name>
<keyword evidence="1 4" id="KW-0808">Transferase</keyword>
<dbReference type="EMBL" id="QUSG01000030">
    <property type="protein sequence ID" value="KAA3520616.1"/>
    <property type="molecule type" value="Genomic_DNA"/>
</dbReference>
<evidence type="ECO:0000259" key="3">
    <source>
        <dbReference type="PROSITE" id="PS51186"/>
    </source>
</evidence>
<dbReference type="Pfam" id="PF00583">
    <property type="entry name" value="Acetyltransf_1"/>
    <property type="match status" value="1"/>
</dbReference>
<dbReference type="PROSITE" id="PS51186">
    <property type="entry name" value="GNAT"/>
    <property type="match status" value="1"/>
</dbReference>
<dbReference type="InterPro" id="IPR050680">
    <property type="entry name" value="YpeA/RimI_acetyltransf"/>
</dbReference>
<organism evidence="4 5">
    <name type="scientific">Agrobacterium vitis</name>
    <name type="common">Rhizobium vitis</name>
    <dbReference type="NCBI Taxonomy" id="373"/>
    <lineage>
        <taxon>Bacteria</taxon>
        <taxon>Pseudomonadati</taxon>
        <taxon>Pseudomonadota</taxon>
        <taxon>Alphaproteobacteria</taxon>
        <taxon>Hyphomicrobiales</taxon>
        <taxon>Rhizobiaceae</taxon>
        <taxon>Rhizobium/Agrobacterium group</taxon>
        <taxon>Agrobacterium</taxon>
    </lineage>
</organism>
<evidence type="ECO:0000256" key="1">
    <source>
        <dbReference type="ARBA" id="ARBA00022679"/>
    </source>
</evidence>
<dbReference type="SUPFAM" id="SSF55729">
    <property type="entry name" value="Acyl-CoA N-acyltransferases (Nat)"/>
    <property type="match status" value="1"/>
</dbReference>
<dbReference type="PANTHER" id="PTHR43420:SF12">
    <property type="entry name" value="N-ACETYLTRANSFERASE DOMAIN-CONTAINING PROTEIN"/>
    <property type="match status" value="1"/>
</dbReference>
<comment type="caution">
    <text evidence="4">The sequence shown here is derived from an EMBL/GenBank/DDBJ whole genome shotgun (WGS) entry which is preliminary data.</text>
</comment>
<dbReference type="GO" id="GO:0016747">
    <property type="term" value="F:acyltransferase activity, transferring groups other than amino-acyl groups"/>
    <property type="evidence" value="ECO:0007669"/>
    <property type="project" value="InterPro"/>
</dbReference>
<dbReference type="OrthoDB" id="9775595at2"/>
<dbReference type="AlphaFoldDB" id="A0A368N6G6"/>
<evidence type="ECO:0000313" key="5">
    <source>
        <dbReference type="Proteomes" id="UP000436911"/>
    </source>
</evidence>
<evidence type="ECO:0000256" key="2">
    <source>
        <dbReference type="ARBA" id="ARBA00023315"/>
    </source>
</evidence>
<dbReference type="CDD" id="cd04301">
    <property type="entry name" value="NAT_SF"/>
    <property type="match status" value="1"/>
</dbReference>
<evidence type="ECO:0000313" key="4">
    <source>
        <dbReference type="EMBL" id="KAA3520616.1"/>
    </source>
</evidence>
<dbReference type="PANTHER" id="PTHR43420">
    <property type="entry name" value="ACETYLTRANSFERASE"/>
    <property type="match status" value="1"/>
</dbReference>
<keyword evidence="2" id="KW-0012">Acyltransferase</keyword>
<dbReference type="InterPro" id="IPR016181">
    <property type="entry name" value="Acyl_CoA_acyltransferase"/>
</dbReference>
<proteinExistence type="predicted"/>
<dbReference type="RefSeq" id="WP_060718027.1">
    <property type="nucleotide sequence ID" value="NZ_CP055265.1"/>
</dbReference>
<dbReference type="Proteomes" id="UP000436911">
    <property type="component" value="Unassembled WGS sequence"/>
</dbReference>
<sequence>MAVDQSPHAPNLPQVRRLEAVSFRAWPAASVQYDGSWQVRLTGGHPSKRVNCVVALDRSDIRDIRLRLEKAERKFESYGRPMVFRETPLAPPQVIDVLREDGWTRFDESLVMALDLAELCDLDVMDHLPTQDIGRFVDASLALRNEDAASKPALAELISNIKPPLGLFLIEVPDNGPVAAAICVQDNDLAGLLQLAVGEAHRGKGTGLELTYAALRWARIRGAKSAWLQVQADNGPALSLYQKLGFKEAYRYCYWRHESAAKAEGEE</sequence>